<dbReference type="EMBL" id="MWPV01000002">
    <property type="protein sequence ID" value="OUL58483.1"/>
    <property type="molecule type" value="Genomic_DNA"/>
</dbReference>
<dbReference type="Proteomes" id="UP000194841">
    <property type="component" value="Unassembled WGS sequence"/>
</dbReference>
<reference evidence="3 4" key="1">
    <citation type="submission" date="2017-02" db="EMBL/GenBank/DDBJ databases">
        <title>Pseudoalteromonas ulvae TC14 Genome.</title>
        <authorList>
            <person name="Molmeret M."/>
        </authorList>
    </citation>
    <scope>NUCLEOTIDE SEQUENCE [LARGE SCALE GENOMIC DNA]</scope>
    <source>
        <strain evidence="3">TC14</strain>
    </source>
</reference>
<gene>
    <name evidence="3" type="ORF">B1199_09145</name>
</gene>
<keyword evidence="1" id="KW-0902">Two-component regulatory system</keyword>
<evidence type="ECO:0000313" key="4">
    <source>
        <dbReference type="Proteomes" id="UP000194841"/>
    </source>
</evidence>
<keyword evidence="4" id="KW-1185">Reference proteome</keyword>
<evidence type="ECO:0000256" key="1">
    <source>
        <dbReference type="ARBA" id="ARBA00023012"/>
    </source>
</evidence>
<comment type="caution">
    <text evidence="3">The sequence shown here is derived from an EMBL/GenBank/DDBJ whole genome shotgun (WGS) entry which is preliminary data.</text>
</comment>
<dbReference type="OrthoDB" id="6313290at2"/>
<dbReference type="AlphaFoldDB" id="A0A244CSA2"/>
<dbReference type="InterPro" id="IPR036641">
    <property type="entry name" value="HPT_dom_sf"/>
</dbReference>
<evidence type="ECO:0000259" key="2">
    <source>
        <dbReference type="Pfam" id="PF01627"/>
    </source>
</evidence>
<dbReference type="InterPro" id="IPR008207">
    <property type="entry name" value="Sig_transdc_His_kin_Hpt_dom"/>
</dbReference>
<dbReference type="RefSeq" id="WP_086743786.1">
    <property type="nucleotide sequence ID" value="NZ_MWPV01000002.1"/>
</dbReference>
<dbReference type="Gene3D" id="1.20.120.160">
    <property type="entry name" value="HPT domain"/>
    <property type="match status" value="1"/>
</dbReference>
<dbReference type="GO" id="GO:0000160">
    <property type="term" value="P:phosphorelay signal transduction system"/>
    <property type="evidence" value="ECO:0007669"/>
    <property type="project" value="UniProtKB-KW"/>
</dbReference>
<protein>
    <recommendedName>
        <fullName evidence="2">HPt domain-containing protein</fullName>
    </recommendedName>
</protein>
<organism evidence="3 4">
    <name type="scientific">Pseudoalteromonas ulvae</name>
    <dbReference type="NCBI Taxonomy" id="107327"/>
    <lineage>
        <taxon>Bacteria</taxon>
        <taxon>Pseudomonadati</taxon>
        <taxon>Pseudomonadota</taxon>
        <taxon>Gammaproteobacteria</taxon>
        <taxon>Alteromonadales</taxon>
        <taxon>Pseudoalteromonadaceae</taxon>
        <taxon>Pseudoalteromonas</taxon>
    </lineage>
</organism>
<proteinExistence type="predicted"/>
<dbReference type="Pfam" id="PF01627">
    <property type="entry name" value="Hpt"/>
    <property type="match status" value="1"/>
</dbReference>
<feature type="domain" description="HPt" evidence="2">
    <location>
        <begin position="22"/>
        <end position="92"/>
    </location>
</feature>
<accession>A0A244CSA2</accession>
<sequence>MFEQTIVQQLKVDVGDELSKSLMNVFINESTKIVEQLLSLPIDDQQVILLSHSLKSSAKTYGALILGNLCEQIEMSAKAGDCDALSQAMADLPDIANKTFSQAIQFT</sequence>
<dbReference type="SUPFAM" id="SSF47226">
    <property type="entry name" value="Histidine-containing phosphotransfer domain, HPT domain"/>
    <property type="match status" value="1"/>
</dbReference>
<evidence type="ECO:0000313" key="3">
    <source>
        <dbReference type="EMBL" id="OUL58483.1"/>
    </source>
</evidence>
<dbReference type="GO" id="GO:0004672">
    <property type="term" value="F:protein kinase activity"/>
    <property type="evidence" value="ECO:0007669"/>
    <property type="project" value="UniProtKB-ARBA"/>
</dbReference>
<name>A0A244CSA2_PSEDV</name>